<comment type="caution">
    <text evidence="2">The sequence shown here is derived from an EMBL/GenBank/DDBJ whole genome shotgun (WGS) entry which is preliminary data.</text>
</comment>
<sequence length="496" mass="54471">MHRPTLPIQSLPAWGRLNGVSFHNINVINTEGKGYGVVSNEDLKVTDETTDALHLLTVPHDLVLNAAAVEEYAKEDKNFRQLLDVIGHRSTRADVLLFLLVQVVLASRPSHTDVGLSNPWTEYLQFLPETVLVPTLWTEDERLLLRGTSLEAAVDAKISALDAEFEQVREKSSDIIAWNDLLWAEGVPVSFTDWIRLDALYRSRCLELPRSGESMVPCIDMINHSATPSAYYDENPKDEVILALRPGVSISKDDEITISYGDSKSAAEMLFSYGFIDPVSSADSLVLLLHPFPDDPLAKAKLVAFGGPPKIHVARRVGEEGGGGSSSTTNTNKNGPVGWTSPFAYLMCVNEEDGLEFRVLQQTDGAQQLRVFWREEDVTDRTGDFETLVRNHPLAAVLRLRVVTVVQGALQAQLERLSAVPDPGDAPLQQREDCVKTAAVLREIEMNILEGAIEGLEDEKTTLLADENVVAYLGLTEAAESGLAGDEASNEPDDFS</sequence>
<reference evidence="2" key="1">
    <citation type="journal article" date="2023" name="Mol. Phylogenet. Evol.">
        <title>Genome-scale phylogeny and comparative genomics of the fungal order Sordariales.</title>
        <authorList>
            <person name="Hensen N."/>
            <person name="Bonometti L."/>
            <person name="Westerberg I."/>
            <person name="Brannstrom I.O."/>
            <person name="Guillou S."/>
            <person name="Cros-Aarteil S."/>
            <person name="Calhoun S."/>
            <person name="Haridas S."/>
            <person name="Kuo A."/>
            <person name="Mondo S."/>
            <person name="Pangilinan J."/>
            <person name="Riley R."/>
            <person name="LaButti K."/>
            <person name="Andreopoulos B."/>
            <person name="Lipzen A."/>
            <person name="Chen C."/>
            <person name="Yan M."/>
            <person name="Daum C."/>
            <person name="Ng V."/>
            <person name="Clum A."/>
            <person name="Steindorff A."/>
            <person name="Ohm R.A."/>
            <person name="Martin F."/>
            <person name="Silar P."/>
            <person name="Natvig D.O."/>
            <person name="Lalanne C."/>
            <person name="Gautier V."/>
            <person name="Ament-Velasquez S.L."/>
            <person name="Kruys A."/>
            <person name="Hutchinson M.I."/>
            <person name="Powell A.J."/>
            <person name="Barry K."/>
            <person name="Miller A.N."/>
            <person name="Grigoriev I.V."/>
            <person name="Debuchy R."/>
            <person name="Gladieux P."/>
            <person name="Hiltunen Thoren M."/>
            <person name="Johannesson H."/>
        </authorList>
    </citation>
    <scope>NUCLEOTIDE SEQUENCE</scope>
    <source>
        <strain evidence="2">CBS 168.71</strain>
    </source>
</reference>
<dbReference type="GO" id="GO:0016279">
    <property type="term" value="F:protein-lysine N-methyltransferase activity"/>
    <property type="evidence" value="ECO:0007669"/>
    <property type="project" value="TreeGrafter"/>
</dbReference>
<dbReference type="PROSITE" id="PS50280">
    <property type="entry name" value="SET"/>
    <property type="match status" value="1"/>
</dbReference>
<organism evidence="2 3">
    <name type="scientific">Chaetomium fimeti</name>
    <dbReference type="NCBI Taxonomy" id="1854472"/>
    <lineage>
        <taxon>Eukaryota</taxon>
        <taxon>Fungi</taxon>
        <taxon>Dikarya</taxon>
        <taxon>Ascomycota</taxon>
        <taxon>Pezizomycotina</taxon>
        <taxon>Sordariomycetes</taxon>
        <taxon>Sordariomycetidae</taxon>
        <taxon>Sordariales</taxon>
        <taxon>Chaetomiaceae</taxon>
        <taxon>Chaetomium</taxon>
    </lineage>
</organism>
<dbReference type="InterPro" id="IPR001214">
    <property type="entry name" value="SET_dom"/>
</dbReference>
<dbReference type="Proteomes" id="UP001278766">
    <property type="component" value="Unassembled WGS sequence"/>
</dbReference>
<dbReference type="SUPFAM" id="SSF82199">
    <property type="entry name" value="SET domain"/>
    <property type="match status" value="1"/>
</dbReference>
<feature type="domain" description="SET" evidence="1">
    <location>
        <begin position="23"/>
        <end position="261"/>
    </location>
</feature>
<dbReference type="PANTHER" id="PTHR13271">
    <property type="entry name" value="UNCHARACTERIZED PUTATIVE METHYLTRANSFERASE"/>
    <property type="match status" value="1"/>
</dbReference>
<evidence type="ECO:0000313" key="2">
    <source>
        <dbReference type="EMBL" id="KAK3301196.1"/>
    </source>
</evidence>
<evidence type="ECO:0000313" key="3">
    <source>
        <dbReference type="Proteomes" id="UP001278766"/>
    </source>
</evidence>
<dbReference type="Gene3D" id="3.90.1410.10">
    <property type="entry name" value="set domain protein methyltransferase, domain 1"/>
    <property type="match status" value="1"/>
</dbReference>
<gene>
    <name evidence="2" type="ORF">B0H64DRAFT_33031</name>
</gene>
<accession>A0AAE0HRI6</accession>
<keyword evidence="3" id="KW-1185">Reference proteome</keyword>
<proteinExistence type="predicted"/>
<dbReference type="CDD" id="cd10527">
    <property type="entry name" value="SET_LSMT"/>
    <property type="match status" value="1"/>
</dbReference>
<evidence type="ECO:0000259" key="1">
    <source>
        <dbReference type="PROSITE" id="PS50280"/>
    </source>
</evidence>
<dbReference type="RefSeq" id="XP_062664710.1">
    <property type="nucleotide sequence ID" value="XM_062800929.1"/>
</dbReference>
<reference evidence="2" key="2">
    <citation type="submission" date="2023-06" db="EMBL/GenBank/DDBJ databases">
        <authorList>
            <consortium name="Lawrence Berkeley National Laboratory"/>
            <person name="Haridas S."/>
            <person name="Hensen N."/>
            <person name="Bonometti L."/>
            <person name="Westerberg I."/>
            <person name="Brannstrom I.O."/>
            <person name="Guillou S."/>
            <person name="Cros-Aarteil S."/>
            <person name="Calhoun S."/>
            <person name="Kuo A."/>
            <person name="Mondo S."/>
            <person name="Pangilinan J."/>
            <person name="Riley R."/>
            <person name="Labutti K."/>
            <person name="Andreopoulos B."/>
            <person name="Lipzen A."/>
            <person name="Chen C."/>
            <person name="Yanf M."/>
            <person name="Daum C."/>
            <person name="Ng V."/>
            <person name="Clum A."/>
            <person name="Steindorff A."/>
            <person name="Ohm R."/>
            <person name="Martin F."/>
            <person name="Silar P."/>
            <person name="Natvig D."/>
            <person name="Lalanne C."/>
            <person name="Gautier V."/>
            <person name="Ament-Velasquez S.L."/>
            <person name="Kruys A."/>
            <person name="Hutchinson M.I."/>
            <person name="Powell A.J."/>
            <person name="Barry K."/>
            <person name="Miller A.N."/>
            <person name="Grigoriev I.V."/>
            <person name="Debuchy R."/>
            <person name="Gladieux P."/>
            <person name="Thoren M.H."/>
            <person name="Johannesson H."/>
        </authorList>
    </citation>
    <scope>NUCLEOTIDE SEQUENCE</scope>
    <source>
        <strain evidence="2">CBS 168.71</strain>
    </source>
</reference>
<dbReference type="InterPro" id="IPR046341">
    <property type="entry name" value="SET_dom_sf"/>
</dbReference>
<dbReference type="InterPro" id="IPR050600">
    <property type="entry name" value="SETD3_SETD6_MTase"/>
</dbReference>
<dbReference type="AlphaFoldDB" id="A0AAE0HRI6"/>
<dbReference type="PANTHER" id="PTHR13271:SF76">
    <property type="entry name" value="SET DOMAIN-CONTAINING PROTEIN 8"/>
    <property type="match status" value="1"/>
</dbReference>
<name>A0AAE0HRI6_9PEZI</name>
<dbReference type="GO" id="GO:0005634">
    <property type="term" value="C:nucleus"/>
    <property type="evidence" value="ECO:0007669"/>
    <property type="project" value="TreeGrafter"/>
</dbReference>
<protein>
    <recommendedName>
        <fullName evidence="1">SET domain-containing protein</fullName>
    </recommendedName>
</protein>
<dbReference type="EMBL" id="JAUEPN010000001">
    <property type="protein sequence ID" value="KAK3301196.1"/>
    <property type="molecule type" value="Genomic_DNA"/>
</dbReference>
<dbReference type="GeneID" id="87837877"/>